<protein>
    <submittedName>
        <fullName evidence="7">Arylsulfatase</fullName>
    </submittedName>
</protein>
<gene>
    <name evidence="7" type="ORF">QTN89_24510</name>
</gene>
<comment type="caution">
    <text evidence="7">The sequence shown here is derived from an EMBL/GenBank/DDBJ whole genome shotgun (WGS) entry which is preliminary data.</text>
</comment>
<comment type="similarity">
    <text evidence="1">Belongs to the sulfatase family.</text>
</comment>
<evidence type="ECO:0000259" key="6">
    <source>
        <dbReference type="Pfam" id="PF00884"/>
    </source>
</evidence>
<feature type="chain" id="PRO_5045880427" evidence="5">
    <location>
        <begin position="33"/>
        <end position="491"/>
    </location>
</feature>
<feature type="domain" description="Sulfatase N-terminal" evidence="6">
    <location>
        <begin position="37"/>
        <end position="373"/>
    </location>
</feature>
<evidence type="ECO:0000256" key="3">
    <source>
        <dbReference type="ARBA" id="ARBA00022801"/>
    </source>
</evidence>
<dbReference type="Gene3D" id="3.40.720.10">
    <property type="entry name" value="Alkaline Phosphatase, subunit A"/>
    <property type="match status" value="1"/>
</dbReference>
<evidence type="ECO:0000256" key="2">
    <source>
        <dbReference type="ARBA" id="ARBA00022723"/>
    </source>
</evidence>
<name>A0ABT7PQP3_9BACT</name>
<proteinExistence type="inferred from homology"/>
<dbReference type="SUPFAM" id="SSF53649">
    <property type="entry name" value="Alkaline phosphatase-like"/>
    <property type="match status" value="1"/>
</dbReference>
<dbReference type="CDD" id="cd16143">
    <property type="entry name" value="ARS_like"/>
    <property type="match status" value="1"/>
</dbReference>
<dbReference type="InterPro" id="IPR050738">
    <property type="entry name" value="Sulfatase"/>
</dbReference>
<reference evidence="7 8" key="1">
    <citation type="submission" date="2023-06" db="EMBL/GenBank/DDBJ databases">
        <title>Roseiconus lacunae JC819 isolated from Gulf of Mannar region, Tamil Nadu.</title>
        <authorList>
            <person name="Pk S."/>
            <person name="Ch S."/>
            <person name="Ch V.R."/>
        </authorList>
    </citation>
    <scope>NUCLEOTIDE SEQUENCE [LARGE SCALE GENOMIC DNA]</scope>
    <source>
        <strain evidence="7 8">JC819</strain>
    </source>
</reference>
<evidence type="ECO:0000256" key="4">
    <source>
        <dbReference type="ARBA" id="ARBA00022837"/>
    </source>
</evidence>
<keyword evidence="2" id="KW-0479">Metal-binding</keyword>
<dbReference type="Gene3D" id="3.30.1120.10">
    <property type="match status" value="1"/>
</dbReference>
<evidence type="ECO:0000313" key="8">
    <source>
        <dbReference type="Proteomes" id="UP001239462"/>
    </source>
</evidence>
<keyword evidence="3" id="KW-0378">Hydrolase</keyword>
<dbReference type="EMBL" id="JASZZN010000024">
    <property type="protein sequence ID" value="MDM4018638.1"/>
    <property type="molecule type" value="Genomic_DNA"/>
</dbReference>
<dbReference type="PROSITE" id="PS00149">
    <property type="entry name" value="SULFATASE_2"/>
    <property type="match status" value="1"/>
</dbReference>
<evidence type="ECO:0000313" key="7">
    <source>
        <dbReference type="EMBL" id="MDM4018638.1"/>
    </source>
</evidence>
<sequence>MRNLIALPLNTLPALVFLLFALTSIGSATAEAAEKLPNILIVLVDDMGYGDPGCFNPESKIPTPNIDRLAAEGMKFTDAHASGPLCHMSRYGLMTGRYPFRINVGKWPQQPLIEENEVTLPSLLRDAGYRTAMVGKWHVGFEEKGYDRPLRGGPADRGFDTFFGIRASTDIPPYFYIRDREAISPPTESIEANQSGGHWNEIQGAFWRAGGIAPELDLVDVTPRFTEEACRVIESHQENHKPLMLYLAYPSPHTPWLPTKAFQGQSGAGMYGDFMTMVDSMIGQVLDTLESSGMKDNTMVIFTSDNGPTWYDKDVQKFGHDSAAGLRGMKADAWEAGHRMPMIVRWPGVVEPQSTSSALISFVDFLATMDELVDSKRCVGNVSDAGPDSFSFLSELTGKPSDRPRRPSLALKSGRGLMTYRRGPWKLIEGDGSGGFSDRGKKLDRNKPYRGQLYHLRDDLGETNNLIERQPEILASLREELAEIVDANRSR</sequence>
<dbReference type="PANTHER" id="PTHR42693">
    <property type="entry name" value="ARYLSULFATASE FAMILY MEMBER"/>
    <property type="match status" value="1"/>
</dbReference>
<keyword evidence="4" id="KW-0106">Calcium</keyword>
<evidence type="ECO:0000256" key="1">
    <source>
        <dbReference type="ARBA" id="ARBA00008779"/>
    </source>
</evidence>
<organism evidence="7 8">
    <name type="scientific">Roseiconus lacunae</name>
    <dbReference type="NCBI Taxonomy" id="2605694"/>
    <lineage>
        <taxon>Bacteria</taxon>
        <taxon>Pseudomonadati</taxon>
        <taxon>Planctomycetota</taxon>
        <taxon>Planctomycetia</taxon>
        <taxon>Pirellulales</taxon>
        <taxon>Pirellulaceae</taxon>
        <taxon>Roseiconus</taxon>
    </lineage>
</organism>
<evidence type="ECO:0000256" key="5">
    <source>
        <dbReference type="SAM" id="SignalP"/>
    </source>
</evidence>
<dbReference type="Proteomes" id="UP001239462">
    <property type="component" value="Unassembled WGS sequence"/>
</dbReference>
<dbReference type="PANTHER" id="PTHR42693:SF53">
    <property type="entry name" value="ENDO-4-O-SULFATASE"/>
    <property type="match status" value="1"/>
</dbReference>
<keyword evidence="5" id="KW-0732">Signal</keyword>
<dbReference type="RefSeq" id="WP_289166515.1">
    <property type="nucleotide sequence ID" value="NZ_JASZZN010000024.1"/>
</dbReference>
<accession>A0ABT7PQP3</accession>
<keyword evidence="8" id="KW-1185">Reference proteome</keyword>
<dbReference type="InterPro" id="IPR000917">
    <property type="entry name" value="Sulfatase_N"/>
</dbReference>
<dbReference type="InterPro" id="IPR024607">
    <property type="entry name" value="Sulfatase_CS"/>
</dbReference>
<dbReference type="Pfam" id="PF00884">
    <property type="entry name" value="Sulfatase"/>
    <property type="match status" value="1"/>
</dbReference>
<dbReference type="InterPro" id="IPR017850">
    <property type="entry name" value="Alkaline_phosphatase_core_sf"/>
</dbReference>
<feature type="signal peptide" evidence="5">
    <location>
        <begin position="1"/>
        <end position="32"/>
    </location>
</feature>